<dbReference type="InterPro" id="IPR045739">
    <property type="entry name" value="ACT_dom_pair"/>
</dbReference>
<proteinExistence type="predicted"/>
<dbReference type="InterPro" id="IPR045865">
    <property type="entry name" value="ACT-like_dom_sf"/>
</dbReference>
<evidence type="ECO:0000259" key="1">
    <source>
        <dbReference type="Pfam" id="PF19571"/>
    </source>
</evidence>
<gene>
    <name evidence="2" type="ORF">SAMN04487901_101287</name>
</gene>
<dbReference type="PANTHER" id="PTHR40099:SF1">
    <property type="entry name" value="ACETOLACTATE SYNTHASE, SMALL SUBUNIT"/>
    <property type="match status" value="1"/>
</dbReference>
<accession>A0A1G7SE73</accession>
<dbReference type="AlphaFoldDB" id="A0A1G7SE73"/>
<dbReference type="CDD" id="cd04882">
    <property type="entry name" value="ACT_Bt0572_2"/>
    <property type="match status" value="1"/>
</dbReference>
<evidence type="ECO:0000313" key="3">
    <source>
        <dbReference type="Proteomes" id="UP000198779"/>
    </source>
</evidence>
<keyword evidence="3" id="KW-1185">Reference proteome</keyword>
<dbReference type="STRING" id="645274.SAMN04487901_101287"/>
<dbReference type="Gene3D" id="3.30.2130.10">
    <property type="entry name" value="VC0802-like"/>
    <property type="match status" value="1"/>
</dbReference>
<sequence>MTIHQLSIFIENRSGTLIKVLEVLKEAKIQIVASTIADTAEYGIYRLICSEPLRAYDELKKSGVAVALSDVLALELDDEPGRAADAVKIFSDAGISIAYMYTFLLRGKGILVFRTDNREKAREVIILNNMKFIAEQDLSKWA</sequence>
<dbReference type="PANTHER" id="PTHR40099">
    <property type="entry name" value="ACETOLACTATE SYNTHASE, SMALL SUBUNIT"/>
    <property type="match status" value="1"/>
</dbReference>
<dbReference type="EMBL" id="FNCQ01000001">
    <property type="protein sequence ID" value="SDG21375.1"/>
    <property type="molecule type" value="Genomic_DNA"/>
</dbReference>
<feature type="domain" description="ACT" evidence="1">
    <location>
        <begin position="1"/>
        <end position="140"/>
    </location>
</feature>
<evidence type="ECO:0000313" key="2">
    <source>
        <dbReference type="EMBL" id="SDG21375.1"/>
    </source>
</evidence>
<dbReference type="RefSeq" id="WP_091814000.1">
    <property type="nucleotide sequence ID" value="NZ_CP091794.1"/>
</dbReference>
<name>A0A1G7SE73_9BACT</name>
<organism evidence="2 3">
    <name type="scientific">Prevotella communis</name>
    <dbReference type="NCBI Taxonomy" id="2913614"/>
    <lineage>
        <taxon>Bacteria</taxon>
        <taxon>Pseudomonadati</taxon>
        <taxon>Bacteroidota</taxon>
        <taxon>Bacteroidia</taxon>
        <taxon>Bacteroidales</taxon>
        <taxon>Prevotellaceae</taxon>
        <taxon>Prevotella</taxon>
    </lineage>
</organism>
<dbReference type="Pfam" id="PF19571">
    <property type="entry name" value="ACT_8"/>
    <property type="match status" value="1"/>
</dbReference>
<protein>
    <submittedName>
        <fullName evidence="2">Uncharacterized conserved protein, contains tandem ACT domains</fullName>
    </submittedName>
</protein>
<dbReference type="SUPFAM" id="SSF55021">
    <property type="entry name" value="ACT-like"/>
    <property type="match status" value="2"/>
</dbReference>
<reference evidence="3" key="1">
    <citation type="submission" date="2016-10" db="EMBL/GenBank/DDBJ databases">
        <authorList>
            <person name="Varghese N."/>
            <person name="Submissions S."/>
        </authorList>
    </citation>
    <scope>NUCLEOTIDE SEQUENCE [LARGE SCALE GENOMIC DNA]</scope>
    <source>
        <strain evidence="3">BP1-148</strain>
    </source>
</reference>
<dbReference type="Proteomes" id="UP000198779">
    <property type="component" value="Unassembled WGS sequence"/>
</dbReference>